<dbReference type="InterPro" id="IPR017853">
    <property type="entry name" value="GH"/>
</dbReference>
<dbReference type="InterPro" id="IPR014018">
    <property type="entry name" value="SecA_motor_DEAD"/>
</dbReference>
<organism evidence="2 3">
    <name type="scientific">Tectimicrobiota bacterium</name>
    <dbReference type="NCBI Taxonomy" id="2528274"/>
    <lineage>
        <taxon>Bacteria</taxon>
        <taxon>Pseudomonadati</taxon>
        <taxon>Nitrospinota/Tectimicrobiota group</taxon>
        <taxon>Candidatus Tectimicrobiota</taxon>
    </lineage>
</organism>
<dbReference type="InterPro" id="IPR006047">
    <property type="entry name" value="GH13_cat_dom"/>
</dbReference>
<dbReference type="PANTHER" id="PTHR47786:SF2">
    <property type="entry name" value="GLYCOSYL HYDROLASE FAMILY 13 CATALYTIC DOMAIN-CONTAINING PROTEIN"/>
    <property type="match status" value="1"/>
</dbReference>
<dbReference type="Gene3D" id="3.20.20.80">
    <property type="entry name" value="Glycosidases"/>
    <property type="match status" value="1"/>
</dbReference>
<evidence type="ECO:0000259" key="1">
    <source>
        <dbReference type="PROSITE" id="PS51196"/>
    </source>
</evidence>
<evidence type="ECO:0000313" key="2">
    <source>
        <dbReference type="EMBL" id="MBI4252037.1"/>
    </source>
</evidence>
<dbReference type="EMBL" id="JACQRX010000272">
    <property type="protein sequence ID" value="MBI4252037.1"/>
    <property type="molecule type" value="Genomic_DNA"/>
</dbReference>
<dbReference type="GO" id="GO:0005975">
    <property type="term" value="P:carbohydrate metabolic process"/>
    <property type="evidence" value="ECO:0007669"/>
    <property type="project" value="InterPro"/>
</dbReference>
<dbReference type="Pfam" id="PF00128">
    <property type="entry name" value="Alpha-amylase"/>
    <property type="match status" value="1"/>
</dbReference>
<gene>
    <name evidence="2" type="ORF">HY618_06210</name>
</gene>
<sequence>MDRSWPANPLLYEVNTRVWLRELAGGRRTAAPLPLGQVPEDALLRLKEEGWNALWLMGVWAASPAGVRIARSHPGLQEEYRRALPDVREEDIIGSPYAVGAYRVATDLGGDDALLRLRKRLAAHGLRLVLDFVPNHLARDHAWVAERPEVFIQGTEEDLARAPSDFFRGPKGRVLAHGRDPNFPGWSDTVQINYASRAARERM</sequence>
<dbReference type="SUPFAM" id="SSF51445">
    <property type="entry name" value="(Trans)glycosidases"/>
    <property type="match status" value="1"/>
</dbReference>
<feature type="domain" description="SecA family profile" evidence="1">
    <location>
        <begin position="1"/>
        <end position="203"/>
    </location>
</feature>
<proteinExistence type="predicted"/>
<comment type="caution">
    <text evidence="2">The sequence shown here is derived from an EMBL/GenBank/DDBJ whole genome shotgun (WGS) entry which is preliminary data.</text>
</comment>
<protein>
    <submittedName>
        <fullName evidence="2">Alpha-amylase</fullName>
    </submittedName>
</protein>
<dbReference type="PANTHER" id="PTHR47786">
    <property type="entry name" value="ALPHA-1,4-GLUCAN:MALTOSE-1-PHOSPHATE MALTOSYLTRANSFERASE"/>
    <property type="match status" value="1"/>
</dbReference>
<reference evidence="2" key="1">
    <citation type="submission" date="2020-07" db="EMBL/GenBank/DDBJ databases">
        <title>Huge and variable diversity of episymbiotic CPR bacteria and DPANN archaea in groundwater ecosystems.</title>
        <authorList>
            <person name="He C.Y."/>
            <person name="Keren R."/>
            <person name="Whittaker M."/>
            <person name="Farag I.F."/>
            <person name="Doudna J."/>
            <person name="Cate J.H.D."/>
            <person name="Banfield J.F."/>
        </authorList>
    </citation>
    <scope>NUCLEOTIDE SEQUENCE</scope>
    <source>
        <strain evidence="2">NC_groundwater_1370_Ag_S-0.2um_69_93</strain>
    </source>
</reference>
<dbReference type="Proteomes" id="UP000752292">
    <property type="component" value="Unassembled WGS sequence"/>
</dbReference>
<dbReference type="PROSITE" id="PS51196">
    <property type="entry name" value="SECA_MOTOR_DEAD"/>
    <property type="match status" value="1"/>
</dbReference>
<evidence type="ECO:0000313" key="3">
    <source>
        <dbReference type="Proteomes" id="UP000752292"/>
    </source>
</evidence>
<name>A0A933E820_UNCTE</name>
<accession>A0A933E820</accession>
<feature type="non-terminal residue" evidence="2">
    <location>
        <position position="203"/>
    </location>
</feature>
<dbReference type="AlphaFoldDB" id="A0A933E820"/>